<feature type="transmembrane region" description="Helical" evidence="12">
    <location>
        <begin position="453"/>
        <end position="476"/>
    </location>
</feature>
<dbReference type="OrthoDB" id="205060at2759"/>
<keyword evidence="8" id="KW-0833">Ubl conjugation pathway</keyword>
<accession>A0A4D9CWD2</accession>
<keyword evidence="9" id="KW-0862">Zinc</keyword>
<feature type="compositionally biased region" description="Basic and acidic residues" evidence="11">
    <location>
        <begin position="566"/>
        <end position="585"/>
    </location>
</feature>
<feature type="region of interest" description="Disordered" evidence="11">
    <location>
        <begin position="1"/>
        <end position="184"/>
    </location>
</feature>
<evidence type="ECO:0000256" key="7">
    <source>
        <dbReference type="ARBA" id="ARBA00022771"/>
    </source>
</evidence>
<comment type="catalytic activity">
    <reaction evidence="1">
        <text>[E2 ubiquitin-conjugating enzyme]-S-ubiquitinyl-L-cysteine + [acceptor protein]-L-lysine = [E2 ubiquitin-conjugating enzyme]-L-cysteine + [acceptor protein]-N(6)-ubiquitinyl-L-lysine.</text>
        <dbReference type="EC" id="2.3.2.31"/>
    </reaction>
</comment>
<dbReference type="GO" id="GO:0008270">
    <property type="term" value="F:zinc ion binding"/>
    <property type="evidence" value="ECO:0007669"/>
    <property type="project" value="UniProtKB-KW"/>
</dbReference>
<evidence type="ECO:0000256" key="11">
    <source>
        <dbReference type="SAM" id="MobiDB-lite"/>
    </source>
</evidence>
<feature type="compositionally biased region" description="Basic and acidic residues" evidence="11">
    <location>
        <begin position="683"/>
        <end position="701"/>
    </location>
</feature>
<evidence type="ECO:0000259" key="14">
    <source>
        <dbReference type="PROSITE" id="PS51873"/>
    </source>
</evidence>
<dbReference type="PANTHER" id="PTHR11685">
    <property type="entry name" value="RBR FAMILY RING FINGER AND IBR DOMAIN-CONTAINING"/>
    <property type="match status" value="1"/>
</dbReference>
<dbReference type="InterPro" id="IPR054694">
    <property type="entry name" value="Parkin-like_IBR"/>
</dbReference>
<feature type="region of interest" description="Disordered" evidence="11">
    <location>
        <begin position="656"/>
        <end position="701"/>
    </location>
</feature>
<evidence type="ECO:0000256" key="8">
    <source>
        <dbReference type="ARBA" id="ARBA00022786"/>
    </source>
</evidence>
<feature type="compositionally biased region" description="Basic and acidic residues" evidence="11">
    <location>
        <begin position="18"/>
        <end position="31"/>
    </location>
</feature>
<dbReference type="InterPro" id="IPR031127">
    <property type="entry name" value="E3_UB_ligase_RBR"/>
</dbReference>
<keyword evidence="12" id="KW-0472">Membrane</keyword>
<dbReference type="PROSITE" id="PS00518">
    <property type="entry name" value="ZF_RING_1"/>
    <property type="match status" value="1"/>
</dbReference>
<comment type="pathway">
    <text evidence="2">Protein modification; protein ubiquitination.</text>
</comment>
<keyword evidence="16" id="KW-1185">Reference proteome</keyword>
<evidence type="ECO:0000256" key="2">
    <source>
        <dbReference type="ARBA" id="ARBA00004906"/>
    </source>
</evidence>
<keyword evidence="4" id="KW-0808">Transferase</keyword>
<dbReference type="SUPFAM" id="SSF57850">
    <property type="entry name" value="RING/U-box"/>
    <property type="match status" value="3"/>
</dbReference>
<sequence>MSWLFSPGREPSPTITEGEQRETRHDIRGLPHSDALVSLEEGHASSTALSPPSAVAPGASMVPTSQASTIPRRDGPPTAGERGDSVTSWQEKNRKSRNVMEYVAGDRRSEGYYQHPNRQRHHDRPRRNSWGDARGQPPHLHSHKHKHPREDSQTTSSGASGGGEGGGSGDGMGPSGGSTGSLSALGKIGRHVSQSFQMSLDIVKTHLGEELVFCQVCREYERVSKTYRLGACGHRYCRGCVTSYLECKISEGQIHPTCFYSEENGRAGWEDRRYRTIPRPCATPVLESDMYTLVCPKTWLKYERFKFQKAHRNARMCPFCDSAELGDAEQPAMTCSKCGKQFCYFHASAHPNKSCTEYEQLTHEETLRNQAMISTIAKPCPGCGNPVEKSGGCNQMACVWCGQNWCWLCGKLVDNGTFPDHFQWWNVIGGCPNMQMQEDLEPPPPSHIRLVKFLSILQLIFIGPAAFVIGTGLYIACFPCFLFKCVGVIGQGDDERVNEEGGRELRAHYTGCISFWGNTLVAFLLIPFFVAMLLLFFLLTFFQVLCSSVHSRFGICCGMDKGWEGGGERGERGQGRREGTRPHGEEAEEGALAAPPPSTVEAAAAAINVFAAMTHSFSVGGSGAGGGGMAGAMNRAHSSAVAGRSLVNSKEKVGAVEARERTAGKEGGGVATARALAAPEVQDMTRVRPAERGGREEGLEM</sequence>
<evidence type="ECO:0000256" key="5">
    <source>
        <dbReference type="ARBA" id="ARBA00022723"/>
    </source>
</evidence>
<organism evidence="15 16">
    <name type="scientific">Nannochloropsis salina CCMP1776</name>
    <dbReference type="NCBI Taxonomy" id="1027361"/>
    <lineage>
        <taxon>Eukaryota</taxon>
        <taxon>Sar</taxon>
        <taxon>Stramenopiles</taxon>
        <taxon>Ochrophyta</taxon>
        <taxon>Eustigmatophyceae</taxon>
        <taxon>Eustigmatales</taxon>
        <taxon>Monodopsidaceae</taxon>
        <taxon>Microchloropsis</taxon>
        <taxon>Microchloropsis salina</taxon>
    </lineage>
</organism>
<keyword evidence="12" id="KW-1133">Transmembrane helix</keyword>
<comment type="caution">
    <text evidence="15">The sequence shown here is derived from an EMBL/GenBank/DDBJ whole genome shotgun (WGS) entry which is preliminary data.</text>
</comment>
<dbReference type="Pfam" id="PF22605">
    <property type="entry name" value="IBR_2"/>
    <property type="match status" value="1"/>
</dbReference>
<dbReference type="GO" id="GO:0061630">
    <property type="term" value="F:ubiquitin protein ligase activity"/>
    <property type="evidence" value="ECO:0007669"/>
    <property type="project" value="UniProtKB-EC"/>
</dbReference>
<keyword evidence="12" id="KW-0812">Transmembrane</keyword>
<evidence type="ECO:0000256" key="12">
    <source>
        <dbReference type="SAM" id="Phobius"/>
    </source>
</evidence>
<dbReference type="GO" id="GO:0016567">
    <property type="term" value="P:protein ubiquitination"/>
    <property type="evidence" value="ECO:0007669"/>
    <property type="project" value="InterPro"/>
</dbReference>
<proteinExistence type="predicted"/>
<keyword evidence="6" id="KW-0677">Repeat</keyword>
<evidence type="ECO:0000259" key="13">
    <source>
        <dbReference type="PROSITE" id="PS50089"/>
    </source>
</evidence>
<keyword evidence="5" id="KW-0479">Metal-binding</keyword>
<reference evidence="15 16" key="1">
    <citation type="submission" date="2019-01" db="EMBL/GenBank/DDBJ databases">
        <title>Nuclear Genome Assembly of the Microalgal Biofuel strain Nannochloropsis salina CCMP1776.</title>
        <authorList>
            <person name="Hovde B."/>
        </authorList>
    </citation>
    <scope>NUCLEOTIDE SEQUENCE [LARGE SCALE GENOMIC DNA]</scope>
    <source>
        <strain evidence="15 16">CCMP1776</strain>
    </source>
</reference>
<dbReference type="InterPro" id="IPR017907">
    <property type="entry name" value="Znf_RING_CS"/>
</dbReference>
<dbReference type="Gene3D" id="1.20.120.1750">
    <property type="match status" value="1"/>
</dbReference>
<dbReference type="SMART" id="SM00184">
    <property type="entry name" value="RING"/>
    <property type="match status" value="2"/>
</dbReference>
<dbReference type="EMBL" id="SDOX01000021">
    <property type="protein sequence ID" value="TFJ83621.1"/>
    <property type="molecule type" value="Genomic_DNA"/>
</dbReference>
<dbReference type="InterPro" id="IPR044066">
    <property type="entry name" value="TRIAD_supradom"/>
</dbReference>
<evidence type="ECO:0000256" key="1">
    <source>
        <dbReference type="ARBA" id="ARBA00001798"/>
    </source>
</evidence>
<evidence type="ECO:0000256" key="3">
    <source>
        <dbReference type="ARBA" id="ARBA00012251"/>
    </source>
</evidence>
<evidence type="ECO:0000313" key="15">
    <source>
        <dbReference type="EMBL" id="TFJ83621.1"/>
    </source>
</evidence>
<protein>
    <recommendedName>
        <fullName evidence="3">RBR-type E3 ubiquitin transferase</fullName>
        <ecNumber evidence="3">2.3.2.31</ecNumber>
    </recommendedName>
</protein>
<evidence type="ECO:0000313" key="16">
    <source>
        <dbReference type="Proteomes" id="UP000355283"/>
    </source>
</evidence>
<evidence type="ECO:0000256" key="9">
    <source>
        <dbReference type="ARBA" id="ARBA00022833"/>
    </source>
</evidence>
<dbReference type="CDD" id="cd20354">
    <property type="entry name" value="Rcat_RBR_RNF14"/>
    <property type="match status" value="1"/>
</dbReference>
<feature type="domain" description="RING-type" evidence="14">
    <location>
        <begin position="210"/>
        <end position="435"/>
    </location>
</feature>
<feature type="compositionally biased region" description="Basic residues" evidence="11">
    <location>
        <begin position="117"/>
        <end position="127"/>
    </location>
</feature>
<dbReference type="InterPro" id="IPR001841">
    <property type="entry name" value="Znf_RING"/>
</dbReference>
<feature type="domain" description="RING-type" evidence="13">
    <location>
        <begin position="214"/>
        <end position="251"/>
    </location>
</feature>
<evidence type="ECO:0000256" key="6">
    <source>
        <dbReference type="ARBA" id="ARBA00022737"/>
    </source>
</evidence>
<feature type="region of interest" description="Disordered" evidence="11">
    <location>
        <begin position="566"/>
        <end position="595"/>
    </location>
</feature>
<dbReference type="InterPro" id="IPR013083">
    <property type="entry name" value="Znf_RING/FYVE/PHD"/>
</dbReference>
<dbReference type="PROSITE" id="PS51873">
    <property type="entry name" value="TRIAD"/>
    <property type="match status" value="1"/>
</dbReference>
<keyword evidence="7 10" id="KW-0863">Zinc-finger</keyword>
<name>A0A4D9CWD2_9STRA</name>
<dbReference type="PROSITE" id="PS50089">
    <property type="entry name" value="ZF_RING_2"/>
    <property type="match status" value="1"/>
</dbReference>
<dbReference type="AlphaFoldDB" id="A0A4D9CWD2"/>
<dbReference type="Gene3D" id="3.30.40.10">
    <property type="entry name" value="Zinc/RING finger domain, C3HC4 (zinc finger)"/>
    <property type="match status" value="1"/>
</dbReference>
<feature type="compositionally biased region" description="Gly residues" evidence="11">
    <location>
        <begin position="159"/>
        <end position="179"/>
    </location>
</feature>
<evidence type="ECO:0000256" key="4">
    <source>
        <dbReference type="ARBA" id="ARBA00022679"/>
    </source>
</evidence>
<gene>
    <name evidence="15" type="ORF">NSK_004725</name>
</gene>
<dbReference type="EC" id="2.3.2.31" evidence="3"/>
<dbReference type="Proteomes" id="UP000355283">
    <property type="component" value="Unassembled WGS sequence"/>
</dbReference>
<dbReference type="InterPro" id="IPR047548">
    <property type="entry name" value="Rcat_RBR_RNF14"/>
</dbReference>
<evidence type="ECO:0000256" key="10">
    <source>
        <dbReference type="PROSITE-ProRule" id="PRU00175"/>
    </source>
</evidence>
<feature type="transmembrane region" description="Helical" evidence="12">
    <location>
        <begin position="515"/>
        <end position="542"/>
    </location>
</feature>